<gene>
    <name evidence="5" type="ORF">ACHAW5_003439</name>
</gene>
<dbReference type="Gene3D" id="3.40.50.880">
    <property type="match status" value="2"/>
</dbReference>
<evidence type="ECO:0000256" key="2">
    <source>
        <dbReference type="ARBA" id="ARBA00022670"/>
    </source>
</evidence>
<keyword evidence="4" id="KW-0720">Serine protease</keyword>
<comment type="caution">
    <text evidence="5">The sequence shown here is derived from an EMBL/GenBank/DDBJ whole genome shotgun (WGS) entry which is preliminary data.</text>
</comment>
<comment type="similarity">
    <text evidence="1">Belongs to the peptidase S51 family.</text>
</comment>
<proteinExistence type="inferred from homology"/>
<accession>A0ABD3NE12</accession>
<keyword evidence="3" id="KW-0378">Hydrolase</keyword>
<keyword evidence="6" id="KW-1185">Reference proteome</keyword>
<reference evidence="5 6" key="1">
    <citation type="submission" date="2024-10" db="EMBL/GenBank/DDBJ databases">
        <title>Updated reference genomes for cyclostephanoid diatoms.</title>
        <authorList>
            <person name="Roberts W.R."/>
            <person name="Alverson A.J."/>
        </authorList>
    </citation>
    <scope>NUCLEOTIDE SEQUENCE [LARGE SCALE GENOMIC DNA]</scope>
    <source>
        <strain evidence="5 6">AJA276-08</strain>
    </source>
</reference>
<dbReference type="GO" id="GO:0006508">
    <property type="term" value="P:proteolysis"/>
    <property type="evidence" value="ECO:0007669"/>
    <property type="project" value="UniProtKB-KW"/>
</dbReference>
<dbReference type="GO" id="GO:0008236">
    <property type="term" value="F:serine-type peptidase activity"/>
    <property type="evidence" value="ECO:0007669"/>
    <property type="project" value="UniProtKB-KW"/>
</dbReference>
<dbReference type="InterPro" id="IPR029062">
    <property type="entry name" value="Class_I_gatase-like"/>
</dbReference>
<name>A0ABD3NE12_9STRA</name>
<evidence type="ECO:0000313" key="6">
    <source>
        <dbReference type="Proteomes" id="UP001530315"/>
    </source>
</evidence>
<evidence type="ECO:0000256" key="3">
    <source>
        <dbReference type="ARBA" id="ARBA00022801"/>
    </source>
</evidence>
<dbReference type="InterPro" id="IPR005320">
    <property type="entry name" value="Peptidase_S51"/>
</dbReference>
<sequence length="341" mass="38068">MSIVGPSVIALTGRPPQDLSLLYIGTASYDLSESRHKQTYEFIKMGVSVKSLDVANQHVDRHELEEAVNEADIILVSGGNTLYAVDRWEHLGLSDLLRESALRGTVIAGGSAGAICWFEGGHSDSMDPKTHRSFKLNKYANKSDDSTESFHVEAGRLNSSFVAECTNFKETEANPKKMQLTRKVSLDTFMESDVDSEKEMEDESSANDWEYIRVEGLGIFPGIICPHHDCIQSNGVLRSTDFKSMMKRHPYEIGIGIDNFAALEFDGSNFRVLSIEDEVGKVPEVWIYFLDDDGTVHSKICPRAGKVADLLQMLKDPAKHLLPDKRVDVCRKKNPQLQSRI</sequence>
<evidence type="ECO:0000256" key="4">
    <source>
        <dbReference type="ARBA" id="ARBA00022825"/>
    </source>
</evidence>
<dbReference type="Proteomes" id="UP001530315">
    <property type="component" value="Unassembled WGS sequence"/>
</dbReference>
<dbReference type="SUPFAM" id="SSF52317">
    <property type="entry name" value="Class I glutamine amidotransferase-like"/>
    <property type="match status" value="1"/>
</dbReference>
<evidence type="ECO:0000313" key="5">
    <source>
        <dbReference type="EMBL" id="KAL3773276.1"/>
    </source>
</evidence>
<protein>
    <submittedName>
        <fullName evidence="5">Uncharacterized protein</fullName>
    </submittedName>
</protein>
<organism evidence="5 6">
    <name type="scientific">Stephanodiscus triporus</name>
    <dbReference type="NCBI Taxonomy" id="2934178"/>
    <lineage>
        <taxon>Eukaryota</taxon>
        <taxon>Sar</taxon>
        <taxon>Stramenopiles</taxon>
        <taxon>Ochrophyta</taxon>
        <taxon>Bacillariophyta</taxon>
        <taxon>Coscinodiscophyceae</taxon>
        <taxon>Thalassiosirophycidae</taxon>
        <taxon>Stephanodiscales</taxon>
        <taxon>Stephanodiscaceae</taxon>
        <taxon>Stephanodiscus</taxon>
    </lineage>
</organism>
<dbReference type="Pfam" id="PF03575">
    <property type="entry name" value="Peptidase_S51"/>
    <property type="match status" value="2"/>
</dbReference>
<dbReference type="PANTHER" id="PTHR20842">
    <property type="entry name" value="PROTEASE S51 ALPHA-ASPARTYL DIPEPTIDASE"/>
    <property type="match status" value="1"/>
</dbReference>
<keyword evidence="2" id="KW-0645">Protease</keyword>
<dbReference type="AlphaFoldDB" id="A0ABD3NE12"/>
<evidence type="ECO:0000256" key="1">
    <source>
        <dbReference type="ARBA" id="ARBA00006534"/>
    </source>
</evidence>
<dbReference type="PANTHER" id="PTHR20842:SF0">
    <property type="entry name" value="ALPHA-ASPARTYL DIPEPTIDASE"/>
    <property type="match status" value="1"/>
</dbReference>
<dbReference type="EMBL" id="JALLAZ020001540">
    <property type="protein sequence ID" value="KAL3773276.1"/>
    <property type="molecule type" value="Genomic_DNA"/>
</dbReference>